<organism evidence="2 3">
    <name type="scientific">Nocardia tenerifensis</name>
    <dbReference type="NCBI Taxonomy" id="228006"/>
    <lineage>
        <taxon>Bacteria</taxon>
        <taxon>Bacillati</taxon>
        <taxon>Actinomycetota</taxon>
        <taxon>Actinomycetes</taxon>
        <taxon>Mycobacteriales</taxon>
        <taxon>Nocardiaceae</taxon>
        <taxon>Nocardia</taxon>
    </lineage>
</organism>
<evidence type="ECO:0000313" key="3">
    <source>
        <dbReference type="Proteomes" id="UP000247569"/>
    </source>
</evidence>
<evidence type="ECO:0000313" key="2">
    <source>
        <dbReference type="EMBL" id="PXX62306.1"/>
    </source>
</evidence>
<dbReference type="Proteomes" id="UP000247569">
    <property type="component" value="Unassembled WGS sequence"/>
</dbReference>
<reference evidence="2 3" key="1">
    <citation type="submission" date="2018-05" db="EMBL/GenBank/DDBJ databases">
        <title>Genomic Encyclopedia of Type Strains, Phase IV (KMG-IV): sequencing the most valuable type-strain genomes for metagenomic binning, comparative biology and taxonomic classification.</title>
        <authorList>
            <person name="Goeker M."/>
        </authorList>
    </citation>
    <scope>NUCLEOTIDE SEQUENCE [LARGE SCALE GENOMIC DNA]</scope>
    <source>
        <strain evidence="2 3">DSM 44704</strain>
    </source>
</reference>
<protein>
    <submittedName>
        <fullName evidence="2">Uncharacterized protein</fullName>
    </submittedName>
</protein>
<feature type="chain" id="PRO_5016396060" evidence="1">
    <location>
        <begin position="30"/>
        <end position="288"/>
    </location>
</feature>
<name>A0A318JZ38_9NOCA</name>
<gene>
    <name evidence="2" type="ORF">DFR70_107173</name>
</gene>
<accession>A0A318JZ38</accession>
<dbReference type="AlphaFoldDB" id="A0A318JZ38"/>
<sequence>MAVVRRLTVISAVATCSVALALAAPTAGALPAEAPAPPAGGAGLPLVGETLPLVDKTLPLVGEASPRKAVPAVGEAPPAASAPAVPPAAANDLPGRAGAGTPGDMLAIYNTAIEGLRAFGMQPFLYPTAAAYCLGGTTLGLAPAVAGAVPGPWPKTPLAIPGLDLSAVKSGQTMFTFVPYGLGQDGPDTAGMQVAWVNLTNGRGGVTAMGPLSTVARAMIPAEVPAALRPVAERAVQNFFFAALPMGGVRAVPVDTGQGTVLAAVFGTVENGGNSCFFLPTVGIAEVP</sequence>
<comment type="caution">
    <text evidence="2">The sequence shown here is derived from an EMBL/GenBank/DDBJ whole genome shotgun (WGS) entry which is preliminary data.</text>
</comment>
<feature type="signal peptide" evidence="1">
    <location>
        <begin position="1"/>
        <end position="29"/>
    </location>
</feature>
<dbReference type="EMBL" id="QJKF01000007">
    <property type="protein sequence ID" value="PXX62306.1"/>
    <property type="molecule type" value="Genomic_DNA"/>
</dbReference>
<dbReference type="OrthoDB" id="4381673at2"/>
<proteinExistence type="predicted"/>
<keyword evidence="3" id="KW-1185">Reference proteome</keyword>
<evidence type="ECO:0000256" key="1">
    <source>
        <dbReference type="SAM" id="SignalP"/>
    </source>
</evidence>
<dbReference type="RefSeq" id="WP_110293678.1">
    <property type="nucleotide sequence ID" value="NZ_QJKF01000007.1"/>
</dbReference>
<keyword evidence="1" id="KW-0732">Signal</keyword>